<gene>
    <name evidence="3" type="ORF">AYI69_g3542</name>
</gene>
<dbReference type="InterPro" id="IPR000477">
    <property type="entry name" value="RT_dom"/>
</dbReference>
<dbReference type="CDD" id="cd01650">
    <property type="entry name" value="RT_nLTR_like"/>
    <property type="match status" value="1"/>
</dbReference>
<dbReference type="InterPro" id="IPR043502">
    <property type="entry name" value="DNA/RNA_pol_sf"/>
</dbReference>
<dbReference type="Pfam" id="PF00078">
    <property type="entry name" value="RVT_1"/>
    <property type="match status" value="1"/>
</dbReference>
<feature type="compositionally biased region" description="Polar residues" evidence="1">
    <location>
        <begin position="94"/>
        <end position="111"/>
    </location>
</feature>
<dbReference type="SUPFAM" id="SSF56219">
    <property type="entry name" value="DNase I-like"/>
    <property type="match status" value="1"/>
</dbReference>
<dbReference type="Gene3D" id="3.60.10.10">
    <property type="entry name" value="Endonuclease/exonuclease/phosphatase"/>
    <property type="match status" value="1"/>
</dbReference>
<dbReference type="SUPFAM" id="SSF56672">
    <property type="entry name" value="DNA/RNA polymerases"/>
    <property type="match status" value="1"/>
</dbReference>
<reference evidence="4" key="1">
    <citation type="submission" date="2017-01" db="EMBL/GenBank/DDBJ databases">
        <authorList>
            <person name="Wang Y."/>
            <person name="White M."/>
            <person name="Kvist S."/>
            <person name="Moncalvo J.-M."/>
        </authorList>
    </citation>
    <scope>NUCLEOTIDE SEQUENCE [LARGE SCALE GENOMIC DNA]</scope>
    <source>
        <strain evidence="4">ID-206-W2</strain>
    </source>
</reference>
<feature type="region of interest" description="Disordered" evidence="1">
    <location>
        <begin position="1193"/>
        <end position="1225"/>
    </location>
</feature>
<dbReference type="PANTHER" id="PTHR47027">
    <property type="entry name" value="REVERSE TRANSCRIPTASE DOMAIN-CONTAINING PROTEIN"/>
    <property type="match status" value="1"/>
</dbReference>
<sequence length="1225" mass="138773">MNFLKAKDGRKIKRLASAEAVERTKRHKADDSKINELKQQIMDLADLVPNKITQESVENILAFIKKCKGYLEQNTFKVPDFVFKSKVPVKIQSVSSKSDTSNVKRGNNNHKPQTKLKELSQQKFSYATAAKKSVNLPQKPRAKKRTELTSDQITKIIDGVAPVESSKYKLVYFDGMKRSKITWVKQLLYQSQVRPYFMGNISWVEDSKLEVCVNEKMAPQLISYMESIKGISTDISYSPLNKQSDEITLSVLKERFKWQASDKNRNIPSRRMANIMNKIKPGELSGFKETFLFGYSDQNDEPTEHNSPSAIGDSGGMELSVNEVCDSYRHCKDWGRMDRLLIWNVNELSASSVKRFIEFHTAFQETNLNAKSNRIRLQGYQTVESKSHLRAGGRGLAIGVRKGLGMSISELLQTPHWMVASVSGVYTNSEKMKVFVVNLHMPHNTSRRKLVIKDITKYLRKLCARKKKAKVLLIGDFNKNTDSTIALLNRIGIGLRRAVVRNSKGSRLNGAKIGRMIDHIAYSGFANNPNYAKVLKSVDLSDHLPVVAEWNIESLKSPVLAKRINSAKIKELGERFTSCNRFAVLFNQESNTEDLVKSVTTSIWETSEELSAIKTEDSSFKSALSKETLNTIKRRRRLFKAISKDSSLTEKYSGIKEKAIQLCRKDRRNNRKAEIKKVCDFMLCNRSREVWSWLKRFSGRFRSSLVDGPIFDKNRQLITDSETKAEVWAAHFEELAKDSTGNSRSAEKWHGMGNDSAGVFTECDTPLFWAEICDALKSTPNKKSPGYDGIPSEAWKTVQHEIEPTSPLAKVLFRLIKEIWDNESIPEQLDPSVVVPIPKKGDMREPNNYRGISLIPTLSKVVSKIIARRLCKIENKYDILAKEQAGFRSREECVAQATTLYEVVRRRKISGLSTWIGFIDFAKAYDRVPHEALLKKIRACGIGGKVYRIIEALYRSPKMCVRIGGQLSKLVEYNCGVRQGCPASPILFDIYINDLLDGIKGVKVPGVEEVIPGLLFADDAVVLAESPAELQIALEKLSAWSNKWEMQINQEKCGVMGINGNTGMLFTVMGKPINQVTEYKYLGVLFNDKWNNLSALKNNRENGRKAFHSMYYFLTKKDIPTAMRVSLIRTVLIPILCYGGEIFGMSTTRSGTLQKVANDAARLVAGVGRSTALHRLRNELKIDDIYTRFENMDQRSDQPAAQESTRYLGKRYSPLEEAVSERRRQ</sequence>
<dbReference type="PANTHER" id="PTHR47027:SF20">
    <property type="entry name" value="REVERSE TRANSCRIPTASE-LIKE PROTEIN WITH RNA-DIRECTED DNA POLYMERASE DOMAIN"/>
    <property type="match status" value="1"/>
</dbReference>
<name>A0A1R1YJD8_9FUNG</name>
<dbReference type="AlphaFoldDB" id="A0A1R1YJD8"/>
<dbReference type="EMBL" id="LSSM01001214">
    <property type="protein sequence ID" value="OMJ27037.1"/>
    <property type="molecule type" value="Genomic_DNA"/>
</dbReference>
<proteinExistence type="predicted"/>
<comment type="caution">
    <text evidence="3">The sequence shown here is derived from an EMBL/GenBank/DDBJ whole genome shotgun (WGS) entry which is preliminary data.</text>
</comment>
<dbReference type="OrthoDB" id="3564644at2759"/>
<keyword evidence="4" id="KW-1185">Reference proteome</keyword>
<evidence type="ECO:0000256" key="1">
    <source>
        <dbReference type="SAM" id="MobiDB-lite"/>
    </source>
</evidence>
<dbReference type="Proteomes" id="UP000187429">
    <property type="component" value="Unassembled WGS sequence"/>
</dbReference>
<evidence type="ECO:0000313" key="3">
    <source>
        <dbReference type="EMBL" id="OMJ27037.1"/>
    </source>
</evidence>
<evidence type="ECO:0000259" key="2">
    <source>
        <dbReference type="PROSITE" id="PS50878"/>
    </source>
</evidence>
<protein>
    <submittedName>
        <fullName evidence="3">LINE-1 retrotransposable element ORF2 protein</fullName>
    </submittedName>
</protein>
<evidence type="ECO:0000313" key="4">
    <source>
        <dbReference type="Proteomes" id="UP000187429"/>
    </source>
</evidence>
<feature type="region of interest" description="Disordered" evidence="1">
    <location>
        <begin position="94"/>
        <end position="117"/>
    </location>
</feature>
<dbReference type="PROSITE" id="PS50878">
    <property type="entry name" value="RT_POL"/>
    <property type="match status" value="1"/>
</dbReference>
<accession>A0A1R1YJD8</accession>
<feature type="domain" description="Reverse transcriptase" evidence="2">
    <location>
        <begin position="818"/>
        <end position="1086"/>
    </location>
</feature>
<dbReference type="InterPro" id="IPR036691">
    <property type="entry name" value="Endo/exonu/phosph_ase_sf"/>
</dbReference>
<organism evidence="3 4">
    <name type="scientific">Smittium culicis</name>
    <dbReference type="NCBI Taxonomy" id="133412"/>
    <lineage>
        <taxon>Eukaryota</taxon>
        <taxon>Fungi</taxon>
        <taxon>Fungi incertae sedis</taxon>
        <taxon>Zoopagomycota</taxon>
        <taxon>Kickxellomycotina</taxon>
        <taxon>Harpellomycetes</taxon>
        <taxon>Harpellales</taxon>
        <taxon>Legeriomycetaceae</taxon>
        <taxon>Smittium</taxon>
    </lineage>
</organism>